<gene>
    <name evidence="2" type="ORF">AAH949_00525</name>
</gene>
<accession>A0AAU7E9K6</accession>
<keyword evidence="1" id="KW-0732">Signal</keyword>
<protein>
    <recommendedName>
        <fullName evidence="3">Lipoprotein</fullName>
    </recommendedName>
</protein>
<feature type="signal peptide" evidence="1">
    <location>
        <begin position="1"/>
        <end position="20"/>
    </location>
</feature>
<sequence length="450" mass="51388">MRHLLFMILLLPLFIFSACANHMQNNKEYENALNYCSKNFIANNMKKINENNDVIYVGLNAGAVSRHCGDFNTSNYFFDIAENSYKYDVDLENFASKGTKTIAITLLNDTIVDYDGSLYERIMVNIYKGLNFMSLDDYQNARVEFNRALMRQDKAKEYFASQIAKNRKDLQEAKKDPNYKANMQTNFKTIQNEYEKWFEEFQTTKNFTNPYATYMASLFFFLDQDYRKANSLFREVASVNAKKPEIITQAKVFKQYANAIKPDKLKKYIFLVYEDGQNAVKEEFAFTLPFIVDKKVVTASIAIPKLAKREASYGGLKLNDKKSVLLVNFDDIIATEFKIDMPSVVTKAIASTIIKTALNVTVAENDSTGGWLALASSVVTSLSTRADVRSWRTLPKSANVVMVPNDGLVKIDTLNSQNLFKQKVSKNKNILVFVRSFSPNTKPQIEIIEK</sequence>
<feature type="chain" id="PRO_5043817664" description="Lipoprotein" evidence="1">
    <location>
        <begin position="21"/>
        <end position="450"/>
    </location>
</feature>
<evidence type="ECO:0000313" key="2">
    <source>
        <dbReference type="EMBL" id="XBJ29357.1"/>
    </source>
</evidence>
<dbReference type="AlphaFoldDB" id="A0AAU7E9K6"/>
<evidence type="ECO:0000256" key="1">
    <source>
        <dbReference type="SAM" id="SignalP"/>
    </source>
</evidence>
<dbReference type="RefSeq" id="WP_348518654.1">
    <property type="nucleotide sequence ID" value="NZ_CP155620.1"/>
</dbReference>
<organism evidence="2">
    <name type="scientific">Campylobacter sp. CCS1377</name>
    <dbReference type="NCBI Taxonomy" id="3158229"/>
    <lineage>
        <taxon>Bacteria</taxon>
        <taxon>Pseudomonadati</taxon>
        <taxon>Campylobacterota</taxon>
        <taxon>Epsilonproteobacteria</taxon>
        <taxon>Campylobacterales</taxon>
        <taxon>Campylobacteraceae</taxon>
        <taxon>Campylobacter</taxon>
    </lineage>
</organism>
<dbReference type="PROSITE" id="PS51257">
    <property type="entry name" value="PROKAR_LIPOPROTEIN"/>
    <property type="match status" value="1"/>
</dbReference>
<evidence type="ECO:0008006" key="3">
    <source>
        <dbReference type="Google" id="ProtNLM"/>
    </source>
</evidence>
<proteinExistence type="predicted"/>
<reference evidence="2" key="1">
    <citation type="submission" date="2024-05" db="EMBL/GenBank/DDBJ databases">
        <title>Campylobacter coli isolated from environmental waters in Slovenia.</title>
        <authorList>
            <person name="Zautner A.E."/>
            <person name="Bunk B."/>
            <person name="Riedel T."/>
            <person name="Sproeer C."/>
        </authorList>
    </citation>
    <scope>NUCLEOTIDE SEQUENCE</scope>
    <source>
        <strain evidence="2">CCS1377</strain>
    </source>
</reference>
<name>A0AAU7E9K6_9BACT</name>
<dbReference type="EMBL" id="CP155620">
    <property type="protein sequence ID" value="XBJ29357.1"/>
    <property type="molecule type" value="Genomic_DNA"/>
</dbReference>